<evidence type="ECO:0000256" key="4">
    <source>
        <dbReference type="ARBA" id="ARBA00022840"/>
    </source>
</evidence>
<feature type="site" description="Increases nucleophilicity of active site Cys" evidence="7">
    <location>
        <position position="453"/>
    </location>
</feature>
<feature type="domain" description="CobB/CobQ-like glutamine amidotransferase" evidence="9">
    <location>
        <begin position="267"/>
        <end position="458"/>
    </location>
</feature>
<keyword evidence="11" id="KW-1185">Reference proteome</keyword>
<gene>
    <name evidence="7" type="primary">cbiA</name>
    <name evidence="10" type="ORF">H6G18_13770</name>
</gene>
<reference evidence="10 11" key="1">
    <citation type="journal article" date="2020" name="ISME J.">
        <title>Comparative genomics reveals insights into cyanobacterial evolution and habitat adaptation.</title>
        <authorList>
            <person name="Chen M.Y."/>
            <person name="Teng W.K."/>
            <person name="Zhao L."/>
            <person name="Hu C.X."/>
            <person name="Zhou Y.K."/>
            <person name="Han B.P."/>
            <person name="Song L.R."/>
            <person name="Shu W.S."/>
        </authorList>
    </citation>
    <scope>NUCLEOTIDE SEQUENCE [LARGE SCALE GENOMIC DNA]</scope>
    <source>
        <strain evidence="10 11">FACHB-260</strain>
    </source>
</reference>
<dbReference type="InterPro" id="IPR027417">
    <property type="entry name" value="P-loop_NTPase"/>
</dbReference>
<dbReference type="EC" id="6.3.5.11" evidence="7"/>
<dbReference type="Proteomes" id="UP000607281">
    <property type="component" value="Unassembled WGS sequence"/>
</dbReference>
<proteinExistence type="inferred from homology"/>
<name>A0ABR8CQZ6_9NOST</name>
<evidence type="ECO:0000256" key="1">
    <source>
        <dbReference type="ARBA" id="ARBA00001946"/>
    </source>
</evidence>
<dbReference type="InterPro" id="IPR029062">
    <property type="entry name" value="Class_I_gatase-like"/>
</dbReference>
<dbReference type="PROSITE" id="PS51274">
    <property type="entry name" value="GATASE_COBBQ"/>
    <property type="match status" value="1"/>
</dbReference>
<dbReference type="NCBIfam" id="TIGR00379">
    <property type="entry name" value="cobB"/>
    <property type="match status" value="1"/>
</dbReference>
<dbReference type="NCBIfam" id="NF002204">
    <property type="entry name" value="PRK01077.1"/>
    <property type="match status" value="1"/>
</dbReference>
<dbReference type="HAMAP" id="MF_00027">
    <property type="entry name" value="CobB_CbiA"/>
    <property type="match status" value="1"/>
</dbReference>
<keyword evidence="7" id="KW-0169">Cobalamin biosynthesis</keyword>
<dbReference type="InterPro" id="IPR004484">
    <property type="entry name" value="CbiA/CobB_synth"/>
</dbReference>
<keyword evidence="6 7" id="KW-0315">Glutamine amidotransferase</keyword>
<comment type="cofactor">
    <cofactor evidence="1 7">
        <name>Mg(2+)</name>
        <dbReference type="ChEBI" id="CHEBI:18420"/>
    </cofactor>
</comment>
<accession>A0ABR8CQZ6</accession>
<evidence type="ECO:0000256" key="7">
    <source>
        <dbReference type="HAMAP-Rule" id="MF_00027"/>
    </source>
</evidence>
<keyword evidence="2 7" id="KW-0436">Ligase</keyword>
<evidence type="ECO:0000259" key="8">
    <source>
        <dbReference type="Pfam" id="PF01656"/>
    </source>
</evidence>
<evidence type="ECO:0000313" key="11">
    <source>
        <dbReference type="Proteomes" id="UP000607281"/>
    </source>
</evidence>
<dbReference type="SUPFAM" id="SSF52317">
    <property type="entry name" value="Class I glutamine amidotransferase-like"/>
    <property type="match status" value="1"/>
</dbReference>
<evidence type="ECO:0000256" key="6">
    <source>
        <dbReference type="ARBA" id="ARBA00022962"/>
    </source>
</evidence>
<evidence type="ECO:0000259" key="9">
    <source>
        <dbReference type="Pfam" id="PF07685"/>
    </source>
</evidence>
<dbReference type="PANTHER" id="PTHR43873:SF1">
    <property type="entry name" value="COBYRINATE A,C-DIAMIDE SYNTHASE"/>
    <property type="match status" value="1"/>
</dbReference>
<dbReference type="Gene3D" id="3.40.50.880">
    <property type="match status" value="1"/>
</dbReference>
<organism evidence="10 11">
    <name type="scientific">Anabaena subtropica FACHB-260</name>
    <dbReference type="NCBI Taxonomy" id="2692884"/>
    <lineage>
        <taxon>Bacteria</taxon>
        <taxon>Bacillati</taxon>
        <taxon>Cyanobacteriota</taxon>
        <taxon>Cyanophyceae</taxon>
        <taxon>Nostocales</taxon>
        <taxon>Nostocaceae</taxon>
        <taxon>Anabaena</taxon>
    </lineage>
</organism>
<comment type="caution">
    <text evidence="10">The sequence shown here is derived from an EMBL/GenBank/DDBJ whole genome shotgun (WGS) entry which is preliminary data.</text>
</comment>
<evidence type="ECO:0000313" key="10">
    <source>
        <dbReference type="EMBL" id="MBD2345206.1"/>
    </source>
</evidence>
<dbReference type="Pfam" id="PF07685">
    <property type="entry name" value="GATase_3"/>
    <property type="match status" value="1"/>
</dbReference>
<dbReference type="EMBL" id="JACJRF010000021">
    <property type="protein sequence ID" value="MBD2345206.1"/>
    <property type="molecule type" value="Genomic_DNA"/>
</dbReference>
<evidence type="ECO:0000256" key="2">
    <source>
        <dbReference type="ARBA" id="ARBA00022598"/>
    </source>
</evidence>
<comment type="function">
    <text evidence="7">Catalyzes the ATP-dependent amidation of the two carboxylate groups at positions a and c of cobyrinate, using either L-glutamine or ammonia as the nitrogen source.</text>
</comment>
<keyword evidence="5 7" id="KW-0460">Magnesium</keyword>
<sequence>MALVIAGERSGVGKTTVTLTLLASLCRRNATVQSFKVGPDYIDPMFHTYVTGRDCRNLDSVLTSEAYVQQCFARYSQESEYALVEGVMGLFDGIGRGQGTGSRENNFITPHSGKSTDFASTAHVARLLDLPVVLVIDCSRLSGSVAAIAHGYRSFDPRIKMAGVVLNRVGSDRHLSLLKNSLQDLQLPILGVLRRQDDITIPDRHLGLIPTAELPELDAVINRLADLGDTCFDWQSLLPLLKTEEQERGTYRRISPFPPAPYPTPLKIAVARDRAFNFYYQDNLDLLQELGAEVVFWSPLAHGELPSGVRGLYFGGGFPEVFAQQLAENSSARDAVKQAILAGMPTIAECGGLMYLCEEIVDFDGKAWPMVGVLPTSAAMGGRLTLGYRRAVALQDSLLMNASRNIYGHEFHRSRLIAAPTQPLFETYRYDCPENMGCEGWGLPQNIHASYIHLHWGESVEIPRQFIQRCACVWKTTNAI</sequence>
<feature type="active site" description="Nucleophile" evidence="7">
    <location>
        <position position="350"/>
    </location>
</feature>
<dbReference type="Pfam" id="PF01656">
    <property type="entry name" value="CbiA"/>
    <property type="match status" value="1"/>
</dbReference>
<keyword evidence="4 7" id="KW-0067">ATP-binding</keyword>
<evidence type="ECO:0000256" key="3">
    <source>
        <dbReference type="ARBA" id="ARBA00022741"/>
    </source>
</evidence>
<protein>
    <recommendedName>
        <fullName evidence="7">Cobyrinate a,c-diamide synthase</fullName>
        <ecNumber evidence="7">6.3.5.11</ecNumber>
    </recommendedName>
    <alternativeName>
        <fullName evidence="7">Cobyrinic acid a,c-diamide synthetase</fullName>
    </alternativeName>
</protein>
<comment type="catalytic activity">
    <reaction evidence="7">
        <text>cob(II)yrinate + 2 L-glutamine + 2 ATP + 2 H2O = cob(II)yrinate a,c diamide + 2 L-glutamate + 2 ADP + 2 phosphate + 2 H(+)</text>
        <dbReference type="Rhea" id="RHEA:26289"/>
        <dbReference type="ChEBI" id="CHEBI:15377"/>
        <dbReference type="ChEBI" id="CHEBI:15378"/>
        <dbReference type="ChEBI" id="CHEBI:29985"/>
        <dbReference type="ChEBI" id="CHEBI:30616"/>
        <dbReference type="ChEBI" id="CHEBI:43474"/>
        <dbReference type="ChEBI" id="CHEBI:58359"/>
        <dbReference type="ChEBI" id="CHEBI:58537"/>
        <dbReference type="ChEBI" id="CHEBI:58894"/>
        <dbReference type="ChEBI" id="CHEBI:456216"/>
        <dbReference type="EC" id="6.3.5.11"/>
    </reaction>
</comment>
<dbReference type="RefSeq" id="WP_190407649.1">
    <property type="nucleotide sequence ID" value="NZ_JACJRF010000021.1"/>
</dbReference>
<comment type="similarity">
    <text evidence="7">Belongs to the CobB/CbiA family.</text>
</comment>
<comment type="domain">
    <text evidence="7">Comprises of two domains. The C-terminal domain contains the binding site for glutamine and catalyzes the hydrolysis of this substrate to glutamate and ammonia. The N-terminal domain is anticipated to bind ATP and cobyrinate and catalyzes the ultimate synthesis of the diamide product. The ammonia produced via the glutaminase domain is probably translocated to the adjacent domain via a molecular tunnel, where it reacts with an activated intermediate.</text>
</comment>
<comment type="miscellaneous">
    <text evidence="7">The a and c carboxylates of cobyrinate are activated for nucleophilic attack via formation of a phosphorylated intermediate by ATP. CbiA catalyzes first the amidation of the c-carboxylate, and then that of the a-carboxylate.</text>
</comment>
<dbReference type="SUPFAM" id="SSF52540">
    <property type="entry name" value="P-loop containing nucleoside triphosphate hydrolases"/>
    <property type="match status" value="1"/>
</dbReference>
<feature type="domain" description="CobQ/CobB/MinD/ParA nucleotide binding" evidence="8">
    <location>
        <begin position="3"/>
        <end position="206"/>
    </location>
</feature>
<dbReference type="InterPro" id="IPR011698">
    <property type="entry name" value="GATase_3"/>
</dbReference>
<dbReference type="Gene3D" id="3.40.50.300">
    <property type="entry name" value="P-loop containing nucleotide triphosphate hydrolases"/>
    <property type="match status" value="1"/>
</dbReference>
<evidence type="ECO:0000256" key="5">
    <source>
        <dbReference type="ARBA" id="ARBA00022842"/>
    </source>
</evidence>
<comment type="pathway">
    <text evidence="7">Cofactor biosynthesis; adenosylcobalamin biosynthesis; cob(II)yrinate a,c-diamide from sirohydrochlorin (anaerobic route): step 10/10.</text>
</comment>
<dbReference type="CDD" id="cd03130">
    <property type="entry name" value="GATase1_CobB"/>
    <property type="match status" value="1"/>
</dbReference>
<dbReference type="InterPro" id="IPR002586">
    <property type="entry name" value="CobQ/CobB/MinD/ParA_Nub-bd_dom"/>
</dbReference>
<dbReference type="CDD" id="cd05388">
    <property type="entry name" value="CobB_N"/>
    <property type="match status" value="1"/>
</dbReference>
<keyword evidence="3 7" id="KW-0547">Nucleotide-binding</keyword>
<dbReference type="PANTHER" id="PTHR43873">
    <property type="entry name" value="COBYRINATE A,C-DIAMIDE SYNTHASE"/>
    <property type="match status" value="1"/>
</dbReference>